<feature type="domain" description="Fungal STAND N-terminal Goodbye" evidence="2">
    <location>
        <begin position="17"/>
        <end position="137"/>
    </location>
</feature>
<dbReference type="RefSeq" id="XP_018132653.1">
    <property type="nucleotide sequence ID" value="XM_018271975.2"/>
</dbReference>
<dbReference type="InterPro" id="IPR056884">
    <property type="entry name" value="NPHP3-like_N"/>
</dbReference>
<dbReference type="OrthoDB" id="448455at2759"/>
<keyword evidence="5" id="KW-1185">Reference proteome</keyword>
<protein>
    <recommendedName>
        <fullName evidence="6">Fungal STAND N-terminal Goodbye domain-containing protein</fullName>
    </recommendedName>
</protein>
<dbReference type="Gene3D" id="3.40.50.300">
    <property type="entry name" value="P-loop containing nucleotide triphosphate hydrolases"/>
    <property type="match status" value="1"/>
</dbReference>
<dbReference type="PANTHER" id="PTHR10039">
    <property type="entry name" value="AMELOGENIN"/>
    <property type="match status" value="1"/>
</dbReference>
<dbReference type="GeneID" id="28835852"/>
<dbReference type="Proteomes" id="UP000091956">
    <property type="component" value="Unassembled WGS sequence"/>
</dbReference>
<dbReference type="SUPFAM" id="SSF52540">
    <property type="entry name" value="P-loop containing nucleoside triphosphate hydrolases"/>
    <property type="match status" value="1"/>
</dbReference>
<feature type="domain" description="Nephrocystin 3-like N-terminal" evidence="3">
    <location>
        <begin position="267"/>
        <end position="435"/>
    </location>
</feature>
<organism evidence="4 5">
    <name type="scientific">Pseudogymnoascus verrucosus</name>
    <dbReference type="NCBI Taxonomy" id="342668"/>
    <lineage>
        <taxon>Eukaryota</taxon>
        <taxon>Fungi</taxon>
        <taxon>Dikarya</taxon>
        <taxon>Ascomycota</taxon>
        <taxon>Pezizomycotina</taxon>
        <taxon>Leotiomycetes</taxon>
        <taxon>Thelebolales</taxon>
        <taxon>Thelebolaceae</taxon>
        <taxon>Pseudogymnoascus</taxon>
    </lineage>
</organism>
<keyword evidence="1" id="KW-0677">Repeat</keyword>
<gene>
    <name evidence="4" type="ORF">VE01_02466</name>
</gene>
<evidence type="ECO:0000256" key="1">
    <source>
        <dbReference type="ARBA" id="ARBA00022737"/>
    </source>
</evidence>
<evidence type="ECO:0000313" key="5">
    <source>
        <dbReference type="Proteomes" id="UP000091956"/>
    </source>
</evidence>
<dbReference type="InterPro" id="IPR031350">
    <property type="entry name" value="Goodbye_dom"/>
</dbReference>
<sequence>MAVTASGHSDDKLSSLWHSACSDYAKETGINITDDQFPKIHGPEDLSRQLESEKDNFEDFRMKRRPLLHAMQMILAPFEAWGDLIANIASAAFPPASSIMGAMLLLVRGARKVSEAFDGITDLFRKLGNFALRLDCYKGVPLSEGMKAIIVNVLVHFLRVCGASQKCLSRGSLRTRLSKWAKNIIVEDTTIISLLSELEELTSQEHLMVSAQGLNLTHQALRNTEELLQRDGRKSDREKLERVKASLNPVSASGQVFSSTNENRIPGSGSWIEDRIRTWWQGSQPLLWLHGGPGVGKSHLASKIITDLSKAESPTITPPMVASFFCKNNDVDLRSVNKALRTLAWQIATQRPSFATHAEEFSLKEDPENSYIVWRKLLVEYFATDPLDTTACFVIDGIDEVEPEQQEILFSLLERTFEDDDVTQRPPLRVVLLSRDSVRPMIDEHSLSWIPEIEVGNEQNKDDLHHYVSEKLRKTQLFRGSPDFQDEIISEISREAEGLWEWANLVIKSVLRCRTKEQIRKAVKAMPRGISAMLRQELQRLSKELSISDMSDDDEGSAGETTAAQIEQFNILLSFVTLAVKPLTVWQLDIMLEIILKEEVLNLEDDIRTIYSSLFSTRPNENKDTRDKSDVVTLRHGSFYEYFKASENGGPINVNTHQGEARFVYVCLLAVKEYDSPTLDRSIQDIWHYATDFLPSHLMCADFQEPGKLRGEISDLFADLFTHEENMMWIIKKRSRRFANEYSSSPSAKISKLGRYWMDNDTRSAANKKSQLVLDWLLPETLQMFLKNSASDAGPFTVLFSHMAVFWSRLWLDPEHINEDDGSPEVLPYMLITYNTLETGDAALDADVSMSNESSYDSSEIVLRIAELQDIQKTPMWHARVAQALSLGLWYEDALDQFQIFLHEHEKSPNLSALSLFVIHRDIYRTLMKLGRHKKALLHFELSESLRKDFLGDNKLKSAEYIASLLNAAQMKHHAKLADDALADADKAWEHVLQQYTDKWFYPQLTSFFTIFLELYQPHRIRSVLDFAFTHLQVFPGNNSKAFVLEWFSLIPRTMYRVLHHAVTRDDQCYVDIISEVIGKIDTETSERNAIDSHGFFGKTEPLTWEANNLAELRYFLATLLFEKGQVSQGIQGWYEVAALSEPSGEWDIKPAQNRSICDLASLCLSDKDIPFAERSPLALDKDAEYSDVCVVISSWLRDHGDMINARNALRGRVRQCVSLLSDDDPWNDKAAFLSLFKTFLAIRGSDADLDAALYMIKLDDQRIVRAFDKGEFGLKVLHNDTQGDLSESLDRVQLDNTTTRDADAGVDTGLDDVSSVGEWLCTDPMIECSSCRRQIKTVHWWYFCRSCANKGLCRRCYLMFRPPALANPDDAAPSTSDKIMVGVCDPQHEFYYTGPFLRFDDVFPKGMVPFVSTTGERKEIWIEEWKDRLAEEWETADFEFEGGLSAWCSRVLPEPQRTRWATLFC</sequence>
<proteinExistence type="predicted"/>
<evidence type="ECO:0000313" key="4">
    <source>
        <dbReference type="EMBL" id="OBT98920.1"/>
    </source>
</evidence>
<dbReference type="EMBL" id="KV460214">
    <property type="protein sequence ID" value="OBT98920.1"/>
    <property type="molecule type" value="Genomic_DNA"/>
</dbReference>
<dbReference type="PANTHER" id="PTHR10039:SF17">
    <property type="entry name" value="FUNGAL STAND N-TERMINAL GOODBYE DOMAIN-CONTAINING PROTEIN-RELATED"/>
    <property type="match status" value="1"/>
</dbReference>
<dbReference type="InterPro" id="IPR027417">
    <property type="entry name" value="P-loop_NTPase"/>
</dbReference>
<evidence type="ECO:0000259" key="2">
    <source>
        <dbReference type="Pfam" id="PF17109"/>
    </source>
</evidence>
<name>A0A1B8GSY8_9PEZI</name>
<evidence type="ECO:0008006" key="6">
    <source>
        <dbReference type="Google" id="ProtNLM"/>
    </source>
</evidence>
<accession>A0A1B8GSY8</accession>
<reference evidence="5" key="2">
    <citation type="journal article" date="2018" name="Nat. Commun.">
        <title>Extreme sensitivity to ultraviolet light in the fungal pathogen causing white-nose syndrome of bats.</title>
        <authorList>
            <person name="Palmer J.M."/>
            <person name="Drees K.P."/>
            <person name="Foster J.T."/>
            <person name="Lindner D.L."/>
        </authorList>
    </citation>
    <scope>NUCLEOTIDE SEQUENCE [LARGE SCALE GENOMIC DNA]</scope>
    <source>
        <strain evidence="5">UAMH 10579</strain>
    </source>
</reference>
<dbReference type="Pfam" id="PF17109">
    <property type="entry name" value="Goodbye"/>
    <property type="match status" value="1"/>
</dbReference>
<reference evidence="4 5" key="1">
    <citation type="submission" date="2016-03" db="EMBL/GenBank/DDBJ databases">
        <title>Comparative genomics of Pseudogymnoascus destructans, the fungus causing white-nose syndrome of bats.</title>
        <authorList>
            <person name="Palmer J.M."/>
            <person name="Drees K.P."/>
            <person name="Foster J.T."/>
            <person name="Lindner D.L."/>
        </authorList>
    </citation>
    <scope>NUCLEOTIDE SEQUENCE [LARGE SCALE GENOMIC DNA]</scope>
    <source>
        <strain evidence="4 5">UAMH 10579</strain>
    </source>
</reference>
<evidence type="ECO:0000259" key="3">
    <source>
        <dbReference type="Pfam" id="PF24883"/>
    </source>
</evidence>
<dbReference type="Pfam" id="PF24883">
    <property type="entry name" value="NPHP3_N"/>
    <property type="match status" value="1"/>
</dbReference>